<evidence type="ECO:0000313" key="3">
    <source>
        <dbReference type="EMBL" id="JAU91470.1"/>
    </source>
</evidence>
<keyword evidence="2" id="KW-0732">Signal</keyword>
<reference evidence="3" key="1">
    <citation type="submission" date="2016-07" db="EMBL/GenBank/DDBJ databases">
        <title>De novo transcriptome assembly of four accessions of the metal hyperaccumulator plant Noccaea caerulescens.</title>
        <authorList>
            <person name="Blande D."/>
            <person name="Halimaa P."/>
            <person name="Tervahauta A.I."/>
            <person name="Aarts M.G."/>
            <person name="Karenlampi S.O."/>
        </authorList>
    </citation>
    <scope>NUCLEOTIDE SEQUENCE</scope>
</reference>
<dbReference type="AlphaFoldDB" id="A0A1J3JG50"/>
<feature type="signal peptide" evidence="2">
    <location>
        <begin position="1"/>
        <end position="20"/>
    </location>
</feature>
<protein>
    <submittedName>
        <fullName evidence="3">Uncharacterized protein</fullName>
    </submittedName>
</protein>
<sequence>MMMKIYTLTFLVFLFSKLNGHYCKSDIDLGFALTLSSPVQYTPGFMGKAYIMEKESSSTREPSFKAALTMESSEQEDGRYL</sequence>
<evidence type="ECO:0000256" key="2">
    <source>
        <dbReference type="SAM" id="SignalP"/>
    </source>
</evidence>
<feature type="region of interest" description="Disordered" evidence="1">
    <location>
        <begin position="57"/>
        <end position="81"/>
    </location>
</feature>
<feature type="chain" id="PRO_5009623963" evidence="2">
    <location>
        <begin position="21"/>
        <end position="81"/>
    </location>
</feature>
<organism evidence="3">
    <name type="scientific">Noccaea caerulescens</name>
    <name type="common">Alpine penny-cress</name>
    <name type="synonym">Thlaspi caerulescens</name>
    <dbReference type="NCBI Taxonomy" id="107243"/>
    <lineage>
        <taxon>Eukaryota</taxon>
        <taxon>Viridiplantae</taxon>
        <taxon>Streptophyta</taxon>
        <taxon>Embryophyta</taxon>
        <taxon>Tracheophyta</taxon>
        <taxon>Spermatophyta</taxon>
        <taxon>Magnoliopsida</taxon>
        <taxon>eudicotyledons</taxon>
        <taxon>Gunneridae</taxon>
        <taxon>Pentapetalae</taxon>
        <taxon>rosids</taxon>
        <taxon>malvids</taxon>
        <taxon>Brassicales</taxon>
        <taxon>Brassicaceae</taxon>
        <taxon>Coluteocarpeae</taxon>
        <taxon>Noccaea</taxon>
    </lineage>
</organism>
<proteinExistence type="predicted"/>
<name>A0A1J3JG50_NOCCA</name>
<gene>
    <name evidence="3" type="ORF">MP_TR13571_c2_g1_i1_g.39705</name>
</gene>
<accession>A0A1J3JG50</accession>
<evidence type="ECO:0000256" key="1">
    <source>
        <dbReference type="SAM" id="MobiDB-lite"/>
    </source>
</evidence>
<dbReference type="EMBL" id="GEVM01014468">
    <property type="protein sequence ID" value="JAU91470.1"/>
    <property type="molecule type" value="Transcribed_RNA"/>
</dbReference>